<reference evidence="1" key="1">
    <citation type="submission" date="2020-03" db="EMBL/GenBank/DDBJ databases">
        <title>The deep terrestrial virosphere.</title>
        <authorList>
            <person name="Holmfeldt K."/>
            <person name="Nilsson E."/>
            <person name="Simone D."/>
            <person name="Lopez-Fernandez M."/>
            <person name="Wu X."/>
            <person name="de Brujin I."/>
            <person name="Lundin D."/>
            <person name="Andersson A."/>
            <person name="Bertilsson S."/>
            <person name="Dopson M."/>
        </authorList>
    </citation>
    <scope>NUCLEOTIDE SEQUENCE</scope>
    <source>
        <strain evidence="1">MM415B06047</strain>
    </source>
</reference>
<name>A0A6M3LY94_9ZZZZ</name>
<accession>A0A6M3LY94</accession>
<protein>
    <submittedName>
        <fullName evidence="1">Uncharacterized protein</fullName>
    </submittedName>
</protein>
<evidence type="ECO:0000313" key="1">
    <source>
        <dbReference type="EMBL" id="QJA97635.1"/>
    </source>
</evidence>
<sequence length="56" mass="6879">MRKFRYIEKGHNKDSLSVYEIDELKQDFDIDTKDFYVLAPLTKKEWEHITGRMRNE</sequence>
<organism evidence="1">
    <name type="scientific">viral metagenome</name>
    <dbReference type="NCBI Taxonomy" id="1070528"/>
    <lineage>
        <taxon>unclassified sequences</taxon>
        <taxon>metagenomes</taxon>
        <taxon>organismal metagenomes</taxon>
    </lineage>
</organism>
<dbReference type="AlphaFoldDB" id="A0A6M3LY94"/>
<gene>
    <name evidence="1" type="ORF">MM415B06047_0008</name>
</gene>
<proteinExistence type="predicted"/>
<dbReference type="EMBL" id="MT143511">
    <property type="protein sequence ID" value="QJA97635.1"/>
    <property type="molecule type" value="Genomic_DNA"/>
</dbReference>